<evidence type="ECO:0000313" key="2">
    <source>
        <dbReference type="EMBL" id="KHJ93306.1"/>
    </source>
</evidence>
<dbReference type="InterPro" id="IPR001623">
    <property type="entry name" value="DnaJ_domain"/>
</dbReference>
<proteinExistence type="predicted"/>
<protein>
    <submittedName>
        <fullName evidence="2">DnaJ domain protein</fullName>
    </submittedName>
</protein>
<organism evidence="2 3">
    <name type="scientific">Oesophagostomum dentatum</name>
    <name type="common">Nodular worm</name>
    <dbReference type="NCBI Taxonomy" id="61180"/>
    <lineage>
        <taxon>Eukaryota</taxon>
        <taxon>Metazoa</taxon>
        <taxon>Ecdysozoa</taxon>
        <taxon>Nematoda</taxon>
        <taxon>Chromadorea</taxon>
        <taxon>Rhabditida</taxon>
        <taxon>Rhabditina</taxon>
        <taxon>Rhabditomorpha</taxon>
        <taxon>Strongyloidea</taxon>
        <taxon>Strongylidae</taxon>
        <taxon>Oesophagostomum</taxon>
    </lineage>
</organism>
<dbReference type="PANTHER" id="PTHR44145:SF4">
    <property type="entry name" value="J DOMAIN-CONTAINING PROTEIN"/>
    <property type="match status" value="1"/>
</dbReference>
<dbReference type="CDD" id="cd06257">
    <property type="entry name" value="DnaJ"/>
    <property type="match status" value="1"/>
</dbReference>
<evidence type="ECO:0000259" key="1">
    <source>
        <dbReference type="PROSITE" id="PS50076"/>
    </source>
</evidence>
<reference evidence="2 3" key="1">
    <citation type="submission" date="2014-03" db="EMBL/GenBank/DDBJ databases">
        <title>Draft genome of the hookworm Oesophagostomum dentatum.</title>
        <authorList>
            <person name="Mitreva M."/>
        </authorList>
    </citation>
    <scope>NUCLEOTIDE SEQUENCE [LARGE SCALE GENOMIC DNA]</scope>
    <source>
        <strain evidence="2 3">OD-Hann</strain>
    </source>
</reference>
<dbReference type="GO" id="GO:0007005">
    <property type="term" value="P:mitochondrion organization"/>
    <property type="evidence" value="ECO:0007669"/>
    <property type="project" value="TreeGrafter"/>
</dbReference>
<dbReference type="PROSITE" id="PS50076">
    <property type="entry name" value="DNAJ_2"/>
    <property type="match status" value="1"/>
</dbReference>
<sequence>MSRRLLSVGSTFASSRLASSQTNVDHYAVLGLSPTATLKEIKSAYYKLSKQYHPDRNRDNKEEAAAKFHEVSLAYEILGSEEKRRAYDLTRIRTAPDLGSLYGRRPSTSEPTKQYTDIDIDYKSFEHFQRKNRQRKQYHSHFDMPEEFYAEFGGRRREFKSEYEPPKSSIHRDSRTIRREEEEFLREMQREQVGLLLSCTFNSFMV</sequence>
<evidence type="ECO:0000313" key="3">
    <source>
        <dbReference type="Proteomes" id="UP000053660"/>
    </source>
</evidence>
<accession>A0A0B1TAY4</accession>
<name>A0A0B1TAY4_OESDE</name>
<dbReference type="InterPro" id="IPR051938">
    <property type="entry name" value="Apopto_cytoskel_mod"/>
</dbReference>
<dbReference type="SMART" id="SM00271">
    <property type="entry name" value="DnaJ"/>
    <property type="match status" value="1"/>
</dbReference>
<dbReference type="SUPFAM" id="SSF46565">
    <property type="entry name" value="Chaperone J-domain"/>
    <property type="match status" value="1"/>
</dbReference>
<dbReference type="EMBL" id="KN550837">
    <property type="protein sequence ID" value="KHJ93306.1"/>
    <property type="molecule type" value="Genomic_DNA"/>
</dbReference>
<dbReference type="Gene3D" id="1.10.287.110">
    <property type="entry name" value="DnaJ domain"/>
    <property type="match status" value="1"/>
</dbReference>
<dbReference type="AlphaFoldDB" id="A0A0B1TAY4"/>
<keyword evidence="3" id="KW-1185">Reference proteome</keyword>
<dbReference type="Proteomes" id="UP000053660">
    <property type="component" value="Unassembled WGS sequence"/>
</dbReference>
<dbReference type="PRINTS" id="PR00625">
    <property type="entry name" value="JDOMAIN"/>
</dbReference>
<feature type="domain" description="J" evidence="1">
    <location>
        <begin position="25"/>
        <end position="91"/>
    </location>
</feature>
<dbReference type="PANTHER" id="PTHR44145">
    <property type="entry name" value="DNAJ HOMOLOG SUBFAMILY A MEMBER 3, MITOCHONDRIAL"/>
    <property type="match status" value="1"/>
</dbReference>
<gene>
    <name evidence="2" type="ORF">OESDEN_06784</name>
</gene>
<dbReference type="InterPro" id="IPR036869">
    <property type="entry name" value="J_dom_sf"/>
</dbReference>
<dbReference type="FunFam" id="1.10.287.110:FF:000221">
    <property type="entry name" value="Protein CBR-DNJ-18"/>
    <property type="match status" value="1"/>
</dbReference>
<dbReference type="OrthoDB" id="376357at2759"/>
<dbReference type="GO" id="GO:0043066">
    <property type="term" value="P:negative regulation of apoptotic process"/>
    <property type="evidence" value="ECO:0007669"/>
    <property type="project" value="TreeGrafter"/>
</dbReference>
<dbReference type="GO" id="GO:0005739">
    <property type="term" value="C:mitochondrion"/>
    <property type="evidence" value="ECO:0007669"/>
    <property type="project" value="TreeGrafter"/>
</dbReference>
<dbReference type="Pfam" id="PF00226">
    <property type="entry name" value="DnaJ"/>
    <property type="match status" value="1"/>
</dbReference>